<keyword evidence="3" id="KW-1185">Reference proteome</keyword>
<evidence type="ECO:0000313" key="3">
    <source>
        <dbReference type="Proteomes" id="UP000054018"/>
    </source>
</evidence>
<feature type="compositionally biased region" description="Basic and acidic residues" evidence="1">
    <location>
        <begin position="1"/>
        <end position="10"/>
    </location>
</feature>
<accession>A0A0C9ZD75</accession>
<name>A0A0C9ZD75_9AGAM</name>
<feature type="region of interest" description="Disordered" evidence="1">
    <location>
        <begin position="1"/>
        <end position="41"/>
    </location>
</feature>
<gene>
    <name evidence="2" type="ORF">PISMIDRAFT_14779</name>
</gene>
<proteinExistence type="predicted"/>
<dbReference type="AlphaFoldDB" id="A0A0C9ZD75"/>
<dbReference type="HOGENOM" id="CLU_2832117_0_0_1"/>
<reference evidence="2 3" key="1">
    <citation type="submission" date="2014-04" db="EMBL/GenBank/DDBJ databases">
        <authorList>
            <consortium name="DOE Joint Genome Institute"/>
            <person name="Kuo A."/>
            <person name="Kohler A."/>
            <person name="Costa M.D."/>
            <person name="Nagy L.G."/>
            <person name="Floudas D."/>
            <person name="Copeland A."/>
            <person name="Barry K.W."/>
            <person name="Cichocki N."/>
            <person name="Veneault-Fourrey C."/>
            <person name="LaButti K."/>
            <person name="Lindquist E.A."/>
            <person name="Lipzen A."/>
            <person name="Lundell T."/>
            <person name="Morin E."/>
            <person name="Murat C."/>
            <person name="Sun H."/>
            <person name="Tunlid A."/>
            <person name="Henrissat B."/>
            <person name="Grigoriev I.V."/>
            <person name="Hibbett D.S."/>
            <person name="Martin F."/>
            <person name="Nordberg H.P."/>
            <person name="Cantor M.N."/>
            <person name="Hua S.X."/>
        </authorList>
    </citation>
    <scope>NUCLEOTIDE SEQUENCE [LARGE SCALE GENOMIC DNA]</scope>
    <source>
        <strain evidence="2 3">441</strain>
    </source>
</reference>
<dbReference type="EMBL" id="KN833817">
    <property type="protein sequence ID" value="KIK17893.1"/>
    <property type="molecule type" value="Genomic_DNA"/>
</dbReference>
<reference evidence="3" key="2">
    <citation type="submission" date="2015-01" db="EMBL/GenBank/DDBJ databases">
        <title>Evolutionary Origins and Diversification of the Mycorrhizal Mutualists.</title>
        <authorList>
            <consortium name="DOE Joint Genome Institute"/>
            <consortium name="Mycorrhizal Genomics Consortium"/>
            <person name="Kohler A."/>
            <person name="Kuo A."/>
            <person name="Nagy L.G."/>
            <person name="Floudas D."/>
            <person name="Copeland A."/>
            <person name="Barry K.W."/>
            <person name="Cichocki N."/>
            <person name="Veneault-Fourrey C."/>
            <person name="LaButti K."/>
            <person name="Lindquist E.A."/>
            <person name="Lipzen A."/>
            <person name="Lundell T."/>
            <person name="Morin E."/>
            <person name="Murat C."/>
            <person name="Riley R."/>
            <person name="Ohm R."/>
            <person name="Sun H."/>
            <person name="Tunlid A."/>
            <person name="Henrissat B."/>
            <person name="Grigoriev I.V."/>
            <person name="Hibbett D.S."/>
            <person name="Martin F."/>
        </authorList>
    </citation>
    <scope>NUCLEOTIDE SEQUENCE [LARGE SCALE GENOMIC DNA]</scope>
    <source>
        <strain evidence="3">441</strain>
    </source>
</reference>
<sequence length="66" mass="7277">MPVLLDDMKRPPNIKKTSDLLTSTHGPQCPPEAAPPSDNHNQFQLDWDAINHDELYLPSQPGCLAG</sequence>
<dbReference type="Proteomes" id="UP000054018">
    <property type="component" value="Unassembled WGS sequence"/>
</dbReference>
<protein>
    <submittedName>
        <fullName evidence="2">Uncharacterized protein</fullName>
    </submittedName>
</protein>
<organism evidence="2 3">
    <name type="scientific">Pisolithus microcarpus 441</name>
    <dbReference type="NCBI Taxonomy" id="765257"/>
    <lineage>
        <taxon>Eukaryota</taxon>
        <taxon>Fungi</taxon>
        <taxon>Dikarya</taxon>
        <taxon>Basidiomycota</taxon>
        <taxon>Agaricomycotina</taxon>
        <taxon>Agaricomycetes</taxon>
        <taxon>Agaricomycetidae</taxon>
        <taxon>Boletales</taxon>
        <taxon>Sclerodermatineae</taxon>
        <taxon>Pisolithaceae</taxon>
        <taxon>Pisolithus</taxon>
    </lineage>
</organism>
<evidence type="ECO:0000313" key="2">
    <source>
        <dbReference type="EMBL" id="KIK17893.1"/>
    </source>
</evidence>
<evidence type="ECO:0000256" key="1">
    <source>
        <dbReference type="SAM" id="MobiDB-lite"/>
    </source>
</evidence>
<dbReference type="OrthoDB" id="10534093at2759"/>